<accession>K0SIT7</accession>
<comment type="caution">
    <text evidence="2">The sequence shown here is derived from an EMBL/GenBank/DDBJ whole genome shotgun (WGS) entry which is preliminary data.</text>
</comment>
<evidence type="ECO:0000313" key="3">
    <source>
        <dbReference type="Proteomes" id="UP000266841"/>
    </source>
</evidence>
<gene>
    <name evidence="2" type="ORF">THAOC_12959</name>
</gene>
<feature type="region of interest" description="Disordered" evidence="1">
    <location>
        <begin position="22"/>
        <end position="51"/>
    </location>
</feature>
<feature type="non-terminal residue" evidence="2">
    <location>
        <position position="119"/>
    </location>
</feature>
<dbReference type="Proteomes" id="UP000266841">
    <property type="component" value="Unassembled WGS sequence"/>
</dbReference>
<protein>
    <submittedName>
        <fullName evidence="2">Uncharacterized protein</fullName>
    </submittedName>
</protein>
<name>K0SIT7_THAOC</name>
<dbReference type="EMBL" id="AGNL01015245">
    <property type="protein sequence ID" value="EJK66133.1"/>
    <property type="molecule type" value="Genomic_DNA"/>
</dbReference>
<keyword evidence="3" id="KW-1185">Reference proteome</keyword>
<evidence type="ECO:0000313" key="2">
    <source>
        <dbReference type="EMBL" id="EJK66133.1"/>
    </source>
</evidence>
<organism evidence="2 3">
    <name type="scientific">Thalassiosira oceanica</name>
    <name type="common">Marine diatom</name>
    <dbReference type="NCBI Taxonomy" id="159749"/>
    <lineage>
        <taxon>Eukaryota</taxon>
        <taxon>Sar</taxon>
        <taxon>Stramenopiles</taxon>
        <taxon>Ochrophyta</taxon>
        <taxon>Bacillariophyta</taxon>
        <taxon>Coscinodiscophyceae</taxon>
        <taxon>Thalassiosirophycidae</taxon>
        <taxon>Thalassiosirales</taxon>
        <taxon>Thalassiosiraceae</taxon>
        <taxon>Thalassiosira</taxon>
    </lineage>
</organism>
<evidence type="ECO:0000256" key="1">
    <source>
        <dbReference type="SAM" id="MobiDB-lite"/>
    </source>
</evidence>
<reference evidence="2 3" key="1">
    <citation type="journal article" date="2012" name="Genome Biol.">
        <title>Genome and low-iron response of an oceanic diatom adapted to chronic iron limitation.</title>
        <authorList>
            <person name="Lommer M."/>
            <person name="Specht M."/>
            <person name="Roy A.S."/>
            <person name="Kraemer L."/>
            <person name="Andreson R."/>
            <person name="Gutowska M.A."/>
            <person name="Wolf J."/>
            <person name="Bergner S.V."/>
            <person name="Schilhabel M.B."/>
            <person name="Klostermeier U.C."/>
            <person name="Beiko R.G."/>
            <person name="Rosenstiel P."/>
            <person name="Hippler M."/>
            <person name="Laroche J."/>
        </authorList>
    </citation>
    <scope>NUCLEOTIDE SEQUENCE [LARGE SCALE GENOMIC DNA]</scope>
    <source>
        <strain evidence="2 3">CCMP1005</strain>
    </source>
</reference>
<sequence>MTLSFRGASTATRLYGRIPLVDTRQSPSKPVSRRQAGAEKMAKSYSPTGARCPGVSTDGGVGVLLYKSIVREMPPECILHNSFELFRLLLRRNRLDARVWERKVSSIDTFVLFGLRTAA</sequence>
<proteinExistence type="predicted"/>
<dbReference type="AlphaFoldDB" id="K0SIT7"/>